<evidence type="ECO:0000259" key="5">
    <source>
        <dbReference type="PROSITE" id="PS50995"/>
    </source>
</evidence>
<dbReference type="PROSITE" id="PS01117">
    <property type="entry name" value="HTH_MARR_1"/>
    <property type="match status" value="1"/>
</dbReference>
<gene>
    <name evidence="6" type="ORF">P0Y48_07985</name>
</gene>
<proteinExistence type="predicted"/>
<dbReference type="Gene3D" id="1.10.10.10">
    <property type="entry name" value="Winged helix-like DNA-binding domain superfamily/Winged helix DNA-binding domain"/>
    <property type="match status" value="1"/>
</dbReference>
<keyword evidence="3" id="KW-0804">Transcription</keyword>
<evidence type="ECO:0000256" key="1">
    <source>
        <dbReference type="ARBA" id="ARBA00023015"/>
    </source>
</evidence>
<keyword evidence="1" id="KW-0805">Transcription regulation</keyword>
<protein>
    <submittedName>
        <fullName evidence="6">MarR family transcriptional regulator</fullName>
    </submittedName>
</protein>
<dbReference type="SUPFAM" id="SSF46785">
    <property type="entry name" value="Winged helix' DNA-binding domain"/>
    <property type="match status" value="1"/>
</dbReference>
<dbReference type="AlphaFoldDB" id="A0AAJ5VYC8"/>
<dbReference type="EMBL" id="CP119321">
    <property type="protein sequence ID" value="WEK12417.1"/>
    <property type="molecule type" value="Genomic_DNA"/>
</dbReference>
<dbReference type="PANTHER" id="PTHR42756:SF1">
    <property type="entry name" value="TRANSCRIPTIONAL REPRESSOR OF EMRAB OPERON"/>
    <property type="match status" value="1"/>
</dbReference>
<evidence type="ECO:0000256" key="4">
    <source>
        <dbReference type="SAM" id="MobiDB-lite"/>
    </source>
</evidence>
<dbReference type="Pfam" id="PF01047">
    <property type="entry name" value="MarR"/>
    <property type="match status" value="1"/>
</dbReference>
<sequence>MPAPRLLDRLLLVSHLFQQDMAREYAGTPLSESRMAVLWTVHHAGPVTQQTIAETLDLTPRTISAHVDALEASGHLLRTAHPDDRRAHLVALTPDGAALMRETVERHAELNAQLRAAVAPADRDALDRGLEAVAARLIELIAAEAAGEASAAAPAPAPASASASASASAVS</sequence>
<dbReference type="PRINTS" id="PR00598">
    <property type="entry name" value="HTHMARR"/>
</dbReference>
<dbReference type="PROSITE" id="PS50995">
    <property type="entry name" value="HTH_MARR_2"/>
    <property type="match status" value="1"/>
</dbReference>
<feature type="region of interest" description="Disordered" evidence="4">
    <location>
        <begin position="149"/>
        <end position="171"/>
    </location>
</feature>
<evidence type="ECO:0000313" key="6">
    <source>
        <dbReference type="EMBL" id="WEK12417.1"/>
    </source>
</evidence>
<evidence type="ECO:0000256" key="3">
    <source>
        <dbReference type="ARBA" id="ARBA00023163"/>
    </source>
</evidence>
<evidence type="ECO:0000256" key="2">
    <source>
        <dbReference type="ARBA" id="ARBA00023125"/>
    </source>
</evidence>
<name>A0AAJ5VYC8_9MICO</name>
<dbReference type="SMART" id="SM00347">
    <property type="entry name" value="HTH_MARR"/>
    <property type="match status" value="1"/>
</dbReference>
<dbReference type="InterPro" id="IPR000835">
    <property type="entry name" value="HTH_MarR-typ"/>
</dbReference>
<dbReference type="GO" id="GO:0003700">
    <property type="term" value="F:DNA-binding transcription factor activity"/>
    <property type="evidence" value="ECO:0007669"/>
    <property type="project" value="InterPro"/>
</dbReference>
<organism evidence="6 7">
    <name type="scientific">Candidatus Microbacterium phytovorans</name>
    <dbReference type="NCBI Taxonomy" id="3121374"/>
    <lineage>
        <taxon>Bacteria</taxon>
        <taxon>Bacillati</taxon>
        <taxon>Actinomycetota</taxon>
        <taxon>Actinomycetes</taxon>
        <taxon>Micrococcales</taxon>
        <taxon>Microbacteriaceae</taxon>
        <taxon>Microbacterium</taxon>
    </lineage>
</organism>
<evidence type="ECO:0000313" key="7">
    <source>
        <dbReference type="Proteomes" id="UP001213972"/>
    </source>
</evidence>
<feature type="domain" description="HTH marR-type" evidence="5">
    <location>
        <begin position="3"/>
        <end position="135"/>
    </location>
</feature>
<accession>A0AAJ5VYC8</accession>
<dbReference type="PANTHER" id="PTHR42756">
    <property type="entry name" value="TRANSCRIPTIONAL REGULATOR, MARR"/>
    <property type="match status" value="1"/>
</dbReference>
<dbReference type="InterPro" id="IPR036390">
    <property type="entry name" value="WH_DNA-bd_sf"/>
</dbReference>
<dbReference type="InterPro" id="IPR036388">
    <property type="entry name" value="WH-like_DNA-bd_sf"/>
</dbReference>
<keyword evidence="2" id="KW-0238">DNA-binding</keyword>
<dbReference type="InterPro" id="IPR023187">
    <property type="entry name" value="Tscrpt_reg_MarR-type_CS"/>
</dbReference>
<dbReference type="Proteomes" id="UP001213972">
    <property type="component" value="Chromosome"/>
</dbReference>
<reference evidence="6" key="1">
    <citation type="submission" date="2023-03" db="EMBL/GenBank/DDBJ databases">
        <title>Andean soil-derived lignocellulolytic bacterial consortium as a source of novel taxa and putative plastic-active enzymes.</title>
        <authorList>
            <person name="Diaz-Garcia L."/>
            <person name="Chuvochina M."/>
            <person name="Feuerriegel G."/>
            <person name="Bunk B."/>
            <person name="Sproer C."/>
            <person name="Streit W.R."/>
            <person name="Rodriguez L.M."/>
            <person name="Overmann J."/>
            <person name="Jimenez D.J."/>
        </authorList>
    </citation>
    <scope>NUCLEOTIDE SEQUENCE</scope>
    <source>
        <strain evidence="6">MAG 4610</strain>
    </source>
</reference>
<dbReference type="GO" id="GO:0003677">
    <property type="term" value="F:DNA binding"/>
    <property type="evidence" value="ECO:0007669"/>
    <property type="project" value="UniProtKB-KW"/>
</dbReference>